<dbReference type="EMBL" id="PDJG01000001">
    <property type="protein sequence ID" value="PFG33969.1"/>
    <property type="molecule type" value="Genomic_DNA"/>
</dbReference>
<accession>A0A2A9E6Y4</accession>
<evidence type="ECO:0000313" key="3">
    <source>
        <dbReference type="Proteomes" id="UP000225548"/>
    </source>
</evidence>
<dbReference type="Gene3D" id="1.10.10.10">
    <property type="entry name" value="Winged helix-like DNA-binding domain superfamily/Winged helix DNA-binding domain"/>
    <property type="match status" value="1"/>
</dbReference>
<protein>
    <submittedName>
        <fullName evidence="2">PadR family transcriptional regulator</fullName>
    </submittedName>
</protein>
<dbReference type="OrthoDB" id="122286at2"/>
<reference evidence="2 3" key="1">
    <citation type="submission" date="2017-10" db="EMBL/GenBank/DDBJ databases">
        <title>Sequencing the genomes of 1000 actinobacteria strains.</title>
        <authorList>
            <person name="Klenk H.-P."/>
        </authorList>
    </citation>
    <scope>NUCLEOTIDE SEQUENCE [LARGE SCALE GENOMIC DNA]</scope>
    <source>
        <strain evidence="2 3">DSM 18966</strain>
    </source>
</reference>
<dbReference type="Pfam" id="PF03551">
    <property type="entry name" value="PadR"/>
    <property type="match status" value="1"/>
</dbReference>
<dbReference type="InterPro" id="IPR036388">
    <property type="entry name" value="WH-like_DNA-bd_sf"/>
</dbReference>
<dbReference type="PANTHER" id="PTHR33169:SF14">
    <property type="entry name" value="TRANSCRIPTIONAL REGULATOR RV3488"/>
    <property type="match status" value="1"/>
</dbReference>
<dbReference type="PANTHER" id="PTHR33169">
    <property type="entry name" value="PADR-FAMILY TRANSCRIPTIONAL REGULATOR"/>
    <property type="match status" value="1"/>
</dbReference>
<dbReference type="AlphaFoldDB" id="A0A2A9E6Y4"/>
<keyword evidence="3" id="KW-1185">Reference proteome</keyword>
<dbReference type="Proteomes" id="UP000225548">
    <property type="component" value="Unassembled WGS sequence"/>
</dbReference>
<organism evidence="2 3">
    <name type="scientific">Sanguibacter antarcticus</name>
    <dbReference type="NCBI Taxonomy" id="372484"/>
    <lineage>
        <taxon>Bacteria</taxon>
        <taxon>Bacillati</taxon>
        <taxon>Actinomycetota</taxon>
        <taxon>Actinomycetes</taxon>
        <taxon>Micrococcales</taxon>
        <taxon>Sanguibacteraceae</taxon>
        <taxon>Sanguibacter</taxon>
    </lineage>
</organism>
<feature type="domain" description="Transcription regulator PadR N-terminal" evidence="1">
    <location>
        <begin position="19"/>
        <end position="91"/>
    </location>
</feature>
<dbReference type="InterPro" id="IPR052509">
    <property type="entry name" value="Metal_resp_DNA-bind_regulator"/>
</dbReference>
<sequence>MNEIARDPQLLKGILPTLVLAALTRHESYGYELVTRLQDAGLTEIAPGTVYPVLARLERDGDLEARLVASPSGPARKYYSPTPAGRTRLAEGTLAWDALARVVQTMTSATDPTTDGDDR</sequence>
<proteinExistence type="predicted"/>
<comment type="caution">
    <text evidence="2">The sequence shown here is derived from an EMBL/GenBank/DDBJ whole genome shotgun (WGS) entry which is preliminary data.</text>
</comment>
<evidence type="ECO:0000313" key="2">
    <source>
        <dbReference type="EMBL" id="PFG33969.1"/>
    </source>
</evidence>
<dbReference type="InterPro" id="IPR036390">
    <property type="entry name" value="WH_DNA-bd_sf"/>
</dbReference>
<dbReference type="SUPFAM" id="SSF46785">
    <property type="entry name" value="Winged helix' DNA-binding domain"/>
    <property type="match status" value="1"/>
</dbReference>
<evidence type="ECO:0000259" key="1">
    <source>
        <dbReference type="Pfam" id="PF03551"/>
    </source>
</evidence>
<gene>
    <name evidence="2" type="ORF">ATL42_1868</name>
</gene>
<dbReference type="InterPro" id="IPR005149">
    <property type="entry name" value="Tscrpt_reg_PadR_N"/>
</dbReference>
<dbReference type="RefSeq" id="WP_098455083.1">
    <property type="nucleotide sequence ID" value="NZ_PDJG01000001.1"/>
</dbReference>
<name>A0A2A9E6Y4_9MICO</name>